<accession>A0A0C2WQH3</accession>
<evidence type="ECO:0000313" key="1">
    <source>
        <dbReference type="EMBL" id="KIL58966.1"/>
    </source>
</evidence>
<protein>
    <submittedName>
        <fullName evidence="1">Uncharacterized protein</fullName>
    </submittedName>
</protein>
<gene>
    <name evidence="1" type="ORF">M378DRAFT_169945</name>
</gene>
<keyword evidence="2" id="KW-1185">Reference proteome</keyword>
<organism evidence="1 2">
    <name type="scientific">Amanita muscaria (strain Koide BX008)</name>
    <dbReference type="NCBI Taxonomy" id="946122"/>
    <lineage>
        <taxon>Eukaryota</taxon>
        <taxon>Fungi</taxon>
        <taxon>Dikarya</taxon>
        <taxon>Basidiomycota</taxon>
        <taxon>Agaricomycotina</taxon>
        <taxon>Agaricomycetes</taxon>
        <taxon>Agaricomycetidae</taxon>
        <taxon>Agaricales</taxon>
        <taxon>Pluteineae</taxon>
        <taxon>Amanitaceae</taxon>
        <taxon>Amanita</taxon>
    </lineage>
</organism>
<proteinExistence type="predicted"/>
<dbReference type="AlphaFoldDB" id="A0A0C2WQH3"/>
<sequence>MKTKLTAPPVGSVPQGCALSRSRRRTARLYSCSAPSLIIRAHSGPPRYWAQTSRDGYKDYATPRKAVQRGPRRLAKRSNNVETGITTMMVMTGSMPES</sequence>
<dbReference type="Proteomes" id="UP000054549">
    <property type="component" value="Unassembled WGS sequence"/>
</dbReference>
<name>A0A0C2WQH3_AMAMK</name>
<dbReference type="InParanoid" id="A0A0C2WQH3"/>
<evidence type="ECO:0000313" key="2">
    <source>
        <dbReference type="Proteomes" id="UP000054549"/>
    </source>
</evidence>
<reference evidence="1 2" key="1">
    <citation type="submission" date="2014-04" db="EMBL/GenBank/DDBJ databases">
        <title>Evolutionary Origins and Diversification of the Mycorrhizal Mutualists.</title>
        <authorList>
            <consortium name="DOE Joint Genome Institute"/>
            <consortium name="Mycorrhizal Genomics Consortium"/>
            <person name="Kohler A."/>
            <person name="Kuo A."/>
            <person name="Nagy L.G."/>
            <person name="Floudas D."/>
            <person name="Copeland A."/>
            <person name="Barry K.W."/>
            <person name="Cichocki N."/>
            <person name="Veneault-Fourrey C."/>
            <person name="LaButti K."/>
            <person name="Lindquist E.A."/>
            <person name="Lipzen A."/>
            <person name="Lundell T."/>
            <person name="Morin E."/>
            <person name="Murat C."/>
            <person name="Riley R."/>
            <person name="Ohm R."/>
            <person name="Sun H."/>
            <person name="Tunlid A."/>
            <person name="Henrissat B."/>
            <person name="Grigoriev I.V."/>
            <person name="Hibbett D.S."/>
            <person name="Martin F."/>
        </authorList>
    </citation>
    <scope>NUCLEOTIDE SEQUENCE [LARGE SCALE GENOMIC DNA]</scope>
    <source>
        <strain evidence="1 2">Koide BX008</strain>
    </source>
</reference>
<dbReference type="EMBL" id="KN818325">
    <property type="protein sequence ID" value="KIL58966.1"/>
    <property type="molecule type" value="Genomic_DNA"/>
</dbReference>
<dbReference type="HOGENOM" id="CLU_2333167_0_0_1"/>